<comment type="catalytic activity">
    <reaction evidence="8">
        <text>a 1-O-(1Z-alkenyl)-sn-glycero-3-phosphocholine + H2O = a 2,3-saturated aldehyde + sn-glycerol 3-phosphocholine</text>
        <dbReference type="Rhea" id="RHEA:22544"/>
        <dbReference type="ChEBI" id="CHEBI:15377"/>
        <dbReference type="ChEBI" id="CHEBI:16870"/>
        <dbReference type="ChEBI" id="CHEBI:73359"/>
        <dbReference type="ChEBI" id="CHEBI:77287"/>
        <dbReference type="EC" id="3.3.2.2"/>
    </reaction>
</comment>
<comment type="subcellular location">
    <subcellularLocation>
        <location evidence="1">Membrane</location>
        <topology evidence="1">Multi-pass membrane protein</topology>
    </subcellularLocation>
</comment>
<evidence type="ECO:0000256" key="4">
    <source>
        <dbReference type="ARBA" id="ARBA00022989"/>
    </source>
</evidence>
<feature type="transmembrane region" description="Helical" evidence="9">
    <location>
        <begin position="184"/>
        <end position="202"/>
    </location>
</feature>
<gene>
    <name evidence="10" type="ORF">CVLEPA_LOCUS14921</name>
</gene>
<evidence type="ECO:0000256" key="7">
    <source>
        <dbReference type="ARBA" id="ARBA00049458"/>
    </source>
</evidence>
<feature type="transmembrane region" description="Helical" evidence="9">
    <location>
        <begin position="50"/>
        <end position="69"/>
    </location>
</feature>
<dbReference type="PANTHER" id="PTHR31885:SF6">
    <property type="entry name" value="GH04784P"/>
    <property type="match status" value="1"/>
</dbReference>
<evidence type="ECO:0000256" key="2">
    <source>
        <dbReference type="ARBA" id="ARBA00007375"/>
    </source>
</evidence>
<feature type="transmembrane region" description="Helical" evidence="9">
    <location>
        <begin position="161"/>
        <end position="178"/>
    </location>
</feature>
<dbReference type="EC" id="3.3.2.2" evidence="6"/>
<evidence type="ECO:0000256" key="5">
    <source>
        <dbReference type="ARBA" id="ARBA00023136"/>
    </source>
</evidence>
<comment type="caution">
    <text evidence="10">The sequence shown here is derived from an EMBL/GenBank/DDBJ whole genome shotgun (WGS) entry which is preliminary data.</text>
</comment>
<dbReference type="Pfam" id="PF07947">
    <property type="entry name" value="YhhN"/>
    <property type="match status" value="1"/>
</dbReference>
<feature type="transmembrane region" description="Helical" evidence="9">
    <location>
        <begin position="75"/>
        <end position="93"/>
    </location>
</feature>
<keyword evidence="11" id="KW-1185">Reference proteome</keyword>
<feature type="transmembrane region" description="Helical" evidence="9">
    <location>
        <begin position="223"/>
        <end position="245"/>
    </location>
</feature>
<keyword evidence="3 9" id="KW-0812">Transmembrane</keyword>
<dbReference type="Proteomes" id="UP001642483">
    <property type="component" value="Unassembled WGS sequence"/>
</dbReference>
<evidence type="ECO:0000313" key="11">
    <source>
        <dbReference type="Proteomes" id="UP001642483"/>
    </source>
</evidence>
<dbReference type="InterPro" id="IPR012506">
    <property type="entry name" value="TMEM86B-like"/>
</dbReference>
<feature type="transmembrane region" description="Helical" evidence="9">
    <location>
        <begin position="130"/>
        <end position="149"/>
    </location>
</feature>
<sequence>MSNMEIVAASPRPNSSEHDSVEVEIDINRNSETLCIAKSPLLHFWNLLGFFRRVFLYFSITILADQGYIEIPKVFRVFLQCFPLISLAIYTFRQYNSLRVIWKNKYGLLIFVGLLFSMVGDMLLSFEDGSYLFVGIGSLIRGIAWTMYTFAFQWKPFASRLLARSLLAAILFYYYLYVGGVQNAGLTIQIGGGFYMAALFTVQWRGWARISYYDLVSSRWYEFVGALGTSFLVVSEGIYFIDVFLRRLPGAIYGVQSTYYVAQLFIALSVVDGSSIEWPQDNEKEQAKLTRLKRSFSNPKAACKEFLKRIMDWLFN</sequence>
<evidence type="ECO:0000256" key="6">
    <source>
        <dbReference type="ARBA" id="ARBA00035673"/>
    </source>
</evidence>
<evidence type="ECO:0000256" key="1">
    <source>
        <dbReference type="ARBA" id="ARBA00004141"/>
    </source>
</evidence>
<keyword evidence="5 9" id="KW-0472">Membrane</keyword>
<proteinExistence type="inferred from homology"/>
<name>A0ABP0G191_CLALP</name>
<reference evidence="10 11" key="1">
    <citation type="submission" date="2024-02" db="EMBL/GenBank/DDBJ databases">
        <authorList>
            <person name="Daric V."/>
            <person name="Darras S."/>
        </authorList>
    </citation>
    <scope>NUCLEOTIDE SEQUENCE [LARGE SCALE GENOMIC DNA]</scope>
</reference>
<evidence type="ECO:0000256" key="9">
    <source>
        <dbReference type="SAM" id="Phobius"/>
    </source>
</evidence>
<feature type="transmembrane region" description="Helical" evidence="9">
    <location>
        <begin position="105"/>
        <end position="124"/>
    </location>
</feature>
<keyword evidence="4 9" id="KW-1133">Transmembrane helix</keyword>
<comment type="catalytic activity">
    <reaction evidence="7">
        <text>a 1-O-(1Z-alkenyl)-sn-glycero-3-phosphoethanolamine + H2O = a 2,3-saturated aldehyde + sn-glycero-3-phosphoethanolamine</text>
        <dbReference type="Rhea" id="RHEA:16905"/>
        <dbReference type="ChEBI" id="CHEBI:15377"/>
        <dbReference type="ChEBI" id="CHEBI:73359"/>
        <dbReference type="ChEBI" id="CHEBI:77288"/>
        <dbReference type="ChEBI" id="CHEBI:143890"/>
        <dbReference type="EC" id="3.3.2.2"/>
    </reaction>
</comment>
<protein>
    <recommendedName>
        <fullName evidence="6">lysoplasmalogenase</fullName>
        <ecNumber evidence="6">3.3.2.2</ecNumber>
    </recommendedName>
</protein>
<dbReference type="EMBL" id="CAWYQH010000097">
    <property type="protein sequence ID" value="CAK8683910.1"/>
    <property type="molecule type" value="Genomic_DNA"/>
</dbReference>
<evidence type="ECO:0000313" key="10">
    <source>
        <dbReference type="EMBL" id="CAK8683910.1"/>
    </source>
</evidence>
<comment type="similarity">
    <text evidence="2">Belongs to the TMEM86 family.</text>
</comment>
<evidence type="ECO:0000256" key="3">
    <source>
        <dbReference type="ARBA" id="ARBA00022692"/>
    </source>
</evidence>
<accession>A0ABP0G191</accession>
<organism evidence="10 11">
    <name type="scientific">Clavelina lepadiformis</name>
    <name type="common">Light-bulb sea squirt</name>
    <name type="synonym">Ascidia lepadiformis</name>
    <dbReference type="NCBI Taxonomy" id="159417"/>
    <lineage>
        <taxon>Eukaryota</taxon>
        <taxon>Metazoa</taxon>
        <taxon>Chordata</taxon>
        <taxon>Tunicata</taxon>
        <taxon>Ascidiacea</taxon>
        <taxon>Aplousobranchia</taxon>
        <taxon>Clavelinidae</taxon>
        <taxon>Clavelina</taxon>
    </lineage>
</organism>
<evidence type="ECO:0000256" key="8">
    <source>
        <dbReference type="ARBA" id="ARBA00049560"/>
    </source>
</evidence>
<dbReference type="PANTHER" id="PTHR31885">
    <property type="entry name" value="GH04784P"/>
    <property type="match status" value="1"/>
</dbReference>